<name>A0A7X5R2R4_9MICO</name>
<comment type="caution">
    <text evidence="4">The sequence shown here is derived from an EMBL/GenBank/DDBJ whole genome shotgun (WGS) entry which is preliminary data.</text>
</comment>
<proteinExistence type="predicted"/>
<keyword evidence="2" id="KW-0472">Membrane</keyword>
<keyword evidence="2" id="KW-0812">Transmembrane</keyword>
<keyword evidence="3" id="KW-0732">Signal</keyword>
<evidence type="ECO:0000313" key="4">
    <source>
        <dbReference type="EMBL" id="NIH54603.1"/>
    </source>
</evidence>
<feature type="region of interest" description="Disordered" evidence="1">
    <location>
        <begin position="150"/>
        <end position="202"/>
    </location>
</feature>
<evidence type="ECO:0000256" key="3">
    <source>
        <dbReference type="SAM" id="SignalP"/>
    </source>
</evidence>
<reference evidence="4 5" key="1">
    <citation type="submission" date="2020-02" db="EMBL/GenBank/DDBJ databases">
        <title>Sequencing the genomes of 1000 actinobacteria strains.</title>
        <authorList>
            <person name="Klenk H.-P."/>
        </authorList>
    </citation>
    <scope>NUCLEOTIDE SEQUENCE [LARGE SCALE GENOMIC DNA]</scope>
    <source>
        <strain evidence="4 5">DSM 27960</strain>
    </source>
</reference>
<evidence type="ECO:0000256" key="1">
    <source>
        <dbReference type="SAM" id="MobiDB-lite"/>
    </source>
</evidence>
<gene>
    <name evidence="4" type="ORF">FHX76_002499</name>
</gene>
<feature type="signal peptide" evidence="3">
    <location>
        <begin position="1"/>
        <end position="31"/>
    </location>
</feature>
<evidence type="ECO:0000313" key="5">
    <source>
        <dbReference type="Proteomes" id="UP000541033"/>
    </source>
</evidence>
<feature type="chain" id="PRO_5031027787" evidence="3">
    <location>
        <begin position="32"/>
        <end position="381"/>
    </location>
</feature>
<feature type="compositionally biased region" description="Low complexity" evidence="1">
    <location>
        <begin position="175"/>
        <end position="202"/>
    </location>
</feature>
<keyword evidence="5" id="KW-1185">Reference proteome</keyword>
<sequence length="381" mass="39098">MQKLNTRLLIGAGTGLTVGLVGLLTVGPALADTTAAQQVAPTEWSQVVNPYGIEEDPSYNMYSDYVGPADGPLQPNLNLDWRENPQANGYPVVDLSWNVPAPASNCVRLVNGFTIALTANEQNAPATPLPTNDPDLTLDDAPLDDALAATPFIAPSPSPSDGPTDASETPEAKAETSTPTPSGGTETPPTDADQTATAQGDALAVPEAPAVTPEPTPDPNLSYAQALVAFSADSQATIYHEDTVSGLFSQPLLPGLNIILVPTNTPSSATLTLNEPLEYADGMSAILAAASFGDVEQTWTINQVRFNVTDTCAAAPGIQTTEPVVTAAAASGSSTLANTGSEQNSFLVGGVALVIAGGTVLLGLRRRATRSTPASALQPTE</sequence>
<dbReference type="EMBL" id="JAAMOX010000002">
    <property type="protein sequence ID" value="NIH54603.1"/>
    <property type="molecule type" value="Genomic_DNA"/>
</dbReference>
<accession>A0A7X5R2R4</accession>
<keyword evidence="2" id="KW-1133">Transmembrane helix</keyword>
<protein>
    <submittedName>
        <fullName evidence="4">LPXTG-motif cell wall-anchored protein</fullName>
    </submittedName>
</protein>
<organism evidence="4 5">
    <name type="scientific">Lysinibacter cavernae</name>
    <dbReference type="NCBI Taxonomy" id="1640652"/>
    <lineage>
        <taxon>Bacteria</taxon>
        <taxon>Bacillati</taxon>
        <taxon>Actinomycetota</taxon>
        <taxon>Actinomycetes</taxon>
        <taxon>Micrococcales</taxon>
        <taxon>Microbacteriaceae</taxon>
        <taxon>Lysinibacter</taxon>
    </lineage>
</organism>
<dbReference type="NCBIfam" id="TIGR01167">
    <property type="entry name" value="LPXTG_anchor"/>
    <property type="match status" value="1"/>
</dbReference>
<evidence type="ECO:0000256" key="2">
    <source>
        <dbReference type="SAM" id="Phobius"/>
    </source>
</evidence>
<dbReference type="RefSeq" id="WP_167151050.1">
    <property type="nucleotide sequence ID" value="NZ_JAAMOX010000002.1"/>
</dbReference>
<feature type="transmembrane region" description="Helical" evidence="2">
    <location>
        <begin position="346"/>
        <end position="364"/>
    </location>
</feature>
<dbReference type="Proteomes" id="UP000541033">
    <property type="component" value="Unassembled WGS sequence"/>
</dbReference>
<dbReference type="AlphaFoldDB" id="A0A7X5R2R4"/>